<organism evidence="1">
    <name type="scientific">marine sediment metagenome</name>
    <dbReference type="NCBI Taxonomy" id="412755"/>
    <lineage>
        <taxon>unclassified sequences</taxon>
        <taxon>metagenomes</taxon>
        <taxon>ecological metagenomes</taxon>
    </lineage>
</organism>
<protein>
    <recommendedName>
        <fullName evidence="2">3-keto-disaccharide hydrolase domain-containing protein</fullName>
    </recommendedName>
</protein>
<evidence type="ECO:0008006" key="2">
    <source>
        <dbReference type="Google" id="ProtNLM"/>
    </source>
</evidence>
<name>X1IML4_9ZZZZ</name>
<gene>
    <name evidence="1" type="ORF">S03H2_46891</name>
</gene>
<comment type="caution">
    <text evidence="1">The sequence shown here is derived from an EMBL/GenBank/DDBJ whole genome shotgun (WGS) entry which is preliminary data.</text>
</comment>
<evidence type="ECO:0000313" key="1">
    <source>
        <dbReference type="EMBL" id="GAH67369.1"/>
    </source>
</evidence>
<dbReference type="AlphaFoldDB" id="X1IML4"/>
<feature type="non-terminal residue" evidence="1">
    <location>
        <position position="1"/>
    </location>
</feature>
<dbReference type="EMBL" id="BARU01029475">
    <property type="protein sequence ID" value="GAH67369.1"/>
    <property type="molecule type" value="Genomic_DNA"/>
</dbReference>
<accession>X1IML4</accession>
<sequence length="246" mass="26419">ISDLEDVDSITDQAGKYAKVKVGDAGIEWSEVAGNGVAAGPILIFDSGFDDLALGDIDGKGTYSLWGAWVNGSGAGCTAEIVVDPEGGQMLRLNDQSAVNLAKASLTMTPGLSAEVLMGVIEWKVKVSVLAVGSRGYFCIQDKDVGDPSGQGAFFNGDSDDIYYRASDGNTGKIVDALVDTWYVVRIFFDRLGNYAVWWVNGALEQSRIPMNAGDKFDVVRLETRASYSGNIVDVKYVKVWSLNYV</sequence>
<reference evidence="1" key="1">
    <citation type="journal article" date="2014" name="Front. Microbiol.">
        <title>High frequency of phylogenetically diverse reductive dehalogenase-homologous genes in deep subseafloor sedimentary metagenomes.</title>
        <authorList>
            <person name="Kawai M."/>
            <person name="Futagami T."/>
            <person name="Toyoda A."/>
            <person name="Takaki Y."/>
            <person name="Nishi S."/>
            <person name="Hori S."/>
            <person name="Arai W."/>
            <person name="Tsubouchi T."/>
            <person name="Morono Y."/>
            <person name="Uchiyama I."/>
            <person name="Ito T."/>
            <person name="Fujiyama A."/>
            <person name="Inagaki F."/>
            <person name="Takami H."/>
        </authorList>
    </citation>
    <scope>NUCLEOTIDE SEQUENCE</scope>
    <source>
        <strain evidence="1">Expedition CK06-06</strain>
    </source>
</reference>
<proteinExistence type="predicted"/>